<evidence type="ECO:0000256" key="10">
    <source>
        <dbReference type="HAMAP-Rule" id="MF_03108"/>
    </source>
</evidence>
<dbReference type="Pfam" id="PF00141">
    <property type="entry name" value="peroxidase"/>
    <property type="match status" value="2"/>
</dbReference>
<feature type="cross-link" description="Tryptophyl-tyrosyl-methioninium (Tyr-Met) (with Trp-93)" evidence="10">
    <location>
        <begin position="245"/>
        <end position="271"/>
    </location>
</feature>
<keyword evidence="3 10" id="KW-0479">Metal-binding</keyword>
<evidence type="ECO:0000256" key="9">
    <source>
        <dbReference type="ARBA" id="ARBA00074141"/>
    </source>
</evidence>
<dbReference type="Gene3D" id="1.10.420.10">
    <property type="entry name" value="Peroxidase, domain 2"/>
    <property type="match status" value="2"/>
</dbReference>
<keyword evidence="1 10" id="KW-0575">Peroxidase</keyword>
<evidence type="ECO:0000256" key="5">
    <source>
        <dbReference type="ARBA" id="ARBA00023004"/>
    </source>
</evidence>
<dbReference type="GO" id="GO:0046872">
    <property type="term" value="F:metal ion binding"/>
    <property type="evidence" value="ECO:0007669"/>
    <property type="project" value="UniProtKB-KW"/>
</dbReference>
<evidence type="ECO:0000256" key="11">
    <source>
        <dbReference type="RuleBase" id="RU003451"/>
    </source>
</evidence>
<dbReference type="EC" id="1.11.1.21" evidence="10 11"/>
<dbReference type="PRINTS" id="PR00460">
    <property type="entry name" value="BPEROXIDASE"/>
</dbReference>
<dbReference type="PRINTS" id="PR00458">
    <property type="entry name" value="PEROXIDASE"/>
</dbReference>
<dbReference type="FunFam" id="1.10.420.10:FF:000002">
    <property type="entry name" value="Catalase-peroxidase"/>
    <property type="match status" value="1"/>
</dbReference>
<dbReference type="Proteomes" id="UP000076837">
    <property type="component" value="Unassembled WGS sequence"/>
</dbReference>
<dbReference type="GO" id="GO:0020037">
    <property type="term" value="F:heme binding"/>
    <property type="evidence" value="ECO:0007669"/>
    <property type="project" value="InterPro"/>
</dbReference>
<comment type="similarity">
    <text evidence="10 11">Belongs to the peroxidase family. Peroxidase/catalase subfamily.</text>
</comment>
<comment type="catalytic activity">
    <reaction evidence="8 10 11">
        <text>H2O2 + AH2 = A + 2 H2O</text>
        <dbReference type="Rhea" id="RHEA:30275"/>
        <dbReference type="ChEBI" id="CHEBI:13193"/>
        <dbReference type="ChEBI" id="CHEBI:15377"/>
        <dbReference type="ChEBI" id="CHEBI:16240"/>
        <dbReference type="ChEBI" id="CHEBI:17499"/>
        <dbReference type="EC" id="1.11.1.21"/>
    </reaction>
</comment>
<dbReference type="InterPro" id="IPR019794">
    <property type="entry name" value="Peroxidases_AS"/>
</dbReference>
<evidence type="ECO:0000256" key="1">
    <source>
        <dbReference type="ARBA" id="ARBA00022559"/>
    </source>
</evidence>
<dbReference type="GO" id="GO:0070301">
    <property type="term" value="P:cellular response to hydrogen peroxide"/>
    <property type="evidence" value="ECO:0007669"/>
    <property type="project" value="TreeGrafter"/>
</dbReference>
<dbReference type="CDD" id="cd08200">
    <property type="entry name" value="catalase_peroxidase_2"/>
    <property type="match status" value="1"/>
</dbReference>
<dbReference type="CDD" id="cd00649">
    <property type="entry name" value="catalase_peroxidase_1"/>
    <property type="match status" value="1"/>
</dbReference>
<dbReference type="PROSITE" id="PS00436">
    <property type="entry name" value="PEROXIDASE_2"/>
    <property type="match status" value="1"/>
</dbReference>
<dbReference type="InterPro" id="IPR019793">
    <property type="entry name" value="Peroxidases_heam-ligand_BS"/>
</dbReference>
<dbReference type="HAMAP" id="MF_01961">
    <property type="entry name" value="Catal_peroxid"/>
    <property type="match status" value="1"/>
</dbReference>
<evidence type="ECO:0000313" key="13">
    <source>
        <dbReference type="Proteomes" id="UP000076837"/>
    </source>
</evidence>
<evidence type="ECO:0000256" key="8">
    <source>
        <dbReference type="ARBA" id="ARBA00051651"/>
    </source>
</evidence>
<dbReference type="FunFam" id="1.10.420.10:FF:000004">
    <property type="entry name" value="Catalase-peroxidase"/>
    <property type="match status" value="1"/>
</dbReference>
<organism evidence="12 13">
    <name type="scientific">Didymella rabiei</name>
    <name type="common">Chickpea ascochyta blight fungus</name>
    <name type="synonym">Mycosphaerella rabiei</name>
    <dbReference type="NCBI Taxonomy" id="5454"/>
    <lineage>
        <taxon>Eukaryota</taxon>
        <taxon>Fungi</taxon>
        <taxon>Dikarya</taxon>
        <taxon>Ascomycota</taxon>
        <taxon>Pezizomycotina</taxon>
        <taxon>Dothideomycetes</taxon>
        <taxon>Pleosporomycetidae</taxon>
        <taxon>Pleosporales</taxon>
        <taxon>Pleosporineae</taxon>
        <taxon>Didymellaceae</taxon>
        <taxon>Ascochyta</taxon>
    </lineage>
</organism>
<dbReference type="AlphaFoldDB" id="A0A163KC62"/>
<dbReference type="PROSITE" id="PS50873">
    <property type="entry name" value="PEROXIDASE_4"/>
    <property type="match status" value="1"/>
</dbReference>
<comment type="cofactor">
    <cofactor evidence="10">
        <name>heme b</name>
        <dbReference type="ChEBI" id="CHEBI:60344"/>
    </cofactor>
    <text evidence="10">Binds 1 heme b (iron(II)-protoporphyrin IX) group per monomer.</text>
</comment>
<comment type="caution">
    <text evidence="10">Lacks conserved residue(s) required for the propagation of feature annotation.</text>
</comment>
<keyword evidence="6 10" id="KW-0376">Hydrogen peroxide</keyword>
<feature type="site" description="Transition state stabilizer" evidence="10">
    <location>
        <position position="90"/>
    </location>
</feature>
<accession>A0A163KC62</accession>
<evidence type="ECO:0000256" key="3">
    <source>
        <dbReference type="ARBA" id="ARBA00022723"/>
    </source>
</evidence>
<dbReference type="STRING" id="5454.A0A163KC62"/>
<dbReference type="SUPFAM" id="SSF48113">
    <property type="entry name" value="Heme-dependent peroxidases"/>
    <property type="match status" value="2"/>
</dbReference>
<dbReference type="PANTHER" id="PTHR30555">
    <property type="entry name" value="HYDROPEROXIDASE I, BIFUNCTIONAL CATALASE-PEROXIDASE"/>
    <property type="match status" value="1"/>
</dbReference>
<feature type="binding site" description="axial binding residue" evidence="10">
    <location>
        <position position="286"/>
    </location>
    <ligand>
        <name>heme</name>
        <dbReference type="ChEBI" id="CHEBI:30413"/>
    </ligand>
    <ligandPart>
        <name>Fe</name>
        <dbReference type="ChEBI" id="CHEBI:18248"/>
    </ligandPart>
</feature>
<dbReference type="OrthoDB" id="407695at2759"/>
<keyword evidence="5 10" id="KW-0408">Iron</keyword>
<feature type="active site" description="Proton acceptor" evidence="10">
    <location>
        <position position="94"/>
    </location>
</feature>
<keyword evidence="2 10" id="KW-0349">Heme</keyword>
<evidence type="ECO:0000256" key="7">
    <source>
        <dbReference type="ARBA" id="ARBA00049145"/>
    </source>
</evidence>
<evidence type="ECO:0000256" key="2">
    <source>
        <dbReference type="ARBA" id="ARBA00022617"/>
    </source>
</evidence>
<dbReference type="FunFam" id="1.10.520.10:FF:000002">
    <property type="entry name" value="Catalase-peroxidase"/>
    <property type="match status" value="1"/>
</dbReference>
<dbReference type="PROSITE" id="PS00435">
    <property type="entry name" value="PEROXIDASE_1"/>
    <property type="match status" value="1"/>
</dbReference>
<dbReference type="GO" id="GO:0004096">
    <property type="term" value="F:catalase activity"/>
    <property type="evidence" value="ECO:0007669"/>
    <property type="project" value="UniProtKB-UniRule"/>
</dbReference>
<dbReference type="Gene3D" id="1.10.520.10">
    <property type="match status" value="2"/>
</dbReference>
<evidence type="ECO:0000256" key="6">
    <source>
        <dbReference type="ARBA" id="ARBA00023324"/>
    </source>
</evidence>
<dbReference type="GO" id="GO:0042744">
    <property type="term" value="P:hydrogen peroxide catabolic process"/>
    <property type="evidence" value="ECO:0007669"/>
    <property type="project" value="UniProtKB-KW"/>
</dbReference>
<gene>
    <name evidence="10 12" type="primary">katG</name>
    <name evidence="12" type="ORF">ST47_g1956</name>
</gene>
<comment type="catalytic activity">
    <reaction evidence="7 10 11">
        <text>2 H2O2 = O2 + 2 H2O</text>
        <dbReference type="Rhea" id="RHEA:20309"/>
        <dbReference type="ChEBI" id="CHEBI:15377"/>
        <dbReference type="ChEBI" id="CHEBI:15379"/>
        <dbReference type="ChEBI" id="CHEBI:16240"/>
        <dbReference type="EC" id="1.11.1.21"/>
    </reaction>
</comment>
<dbReference type="InterPro" id="IPR010255">
    <property type="entry name" value="Haem_peroxidase_sf"/>
</dbReference>
<dbReference type="NCBIfam" id="NF011635">
    <property type="entry name" value="PRK15061.1"/>
    <property type="match status" value="1"/>
</dbReference>
<protein>
    <recommendedName>
        <fullName evidence="9 10">Catalase-peroxidase</fullName>
        <shortName evidence="10">CP</shortName>
        <ecNumber evidence="10 11">1.11.1.21</ecNumber>
    </recommendedName>
    <alternativeName>
        <fullName evidence="10">Peroxidase/catalase</fullName>
    </alternativeName>
</protein>
<dbReference type="EMBL" id="JYNV01000090">
    <property type="protein sequence ID" value="KZM26908.1"/>
    <property type="molecule type" value="Genomic_DNA"/>
</dbReference>
<evidence type="ECO:0000313" key="12">
    <source>
        <dbReference type="EMBL" id="KZM26908.1"/>
    </source>
</evidence>
<sequence>MSKGECPIKVANVAGGGTTKADWWPNELKVNILRQHDPRQNPLGADFNYADEFKKLDYDALKKDIAALMTDSQDWWPADFGHYGGLFSIRMAWHSAGTYRVSDGRGGGGEGQQRFAPLNAWPDNVSLDKARRLLWPIKQKYGNKISWADLMLLTGNVALESMDCPTFGFAAGRPDTFQSDESVYWGGETEWLGNDVRYADGNKGVKGEGIVDGDQHKNDVASKEDTHTARDLEKPLAAAHMGLIYVNPEGPDGVPDPVAAAHDIRTTFGRMAMNDEETAALIVGGHSFGKTHGAAPSENTGTDPNGADLAEQGFGWKNAHGSGKGPDTITSGLEVTWTGTPTKWSNKYLEYLYKFEWELEKSPAGASQYVAKGADAIIPDAYDANKKHKPRMLTTDLSMRFDPDYEKITRRWLDHPDELHDAFTRAWFKLLHRDMGPRSRWLGPEIPKEVLIWEDPVPEQQGELIGEADISSLKKEILNAGLEPSKLIRVAWASAASFRGSDKRGGANGARIRLEPQKNWKVNNPSELQEVLKALEGIQSKSSKKVSLADLIVLAGVAALEKAAGVSVPFTPGRTDATQEQTDAQSFDHLEPVTDGFRNFGKGTDRVRTEQLDLDKAHLLKLTAPEMTVLVGGMRALNANWDGSSHGVFTKRPGQLTNDFFVNLLDTNVAWKGADNASPNELYEGTDRKSGQKKWTGTRHDLIFGSHPELRAIAEIYAQPDNADKFVKDFVAAWDKVMMLDRFDVKAKAVSGTSSISTRPRL</sequence>
<dbReference type="NCBIfam" id="TIGR00198">
    <property type="entry name" value="cat_per_HPI"/>
    <property type="match status" value="1"/>
</dbReference>
<dbReference type="PANTHER" id="PTHR30555:SF0">
    <property type="entry name" value="CATALASE-PEROXIDASE"/>
    <property type="match status" value="1"/>
</dbReference>
<name>A0A163KC62_DIDRA</name>
<keyword evidence="4 10" id="KW-0560">Oxidoreductase</keyword>
<reference evidence="12 13" key="1">
    <citation type="journal article" date="2016" name="Sci. Rep.">
        <title>Draft genome sequencing and secretome analysis of fungal phytopathogen Ascochyta rabiei provides insight into the necrotrophic effector repertoire.</title>
        <authorList>
            <person name="Verma S."/>
            <person name="Gazara R.K."/>
            <person name="Nizam S."/>
            <person name="Parween S."/>
            <person name="Chattopadhyay D."/>
            <person name="Verma P.K."/>
        </authorList>
    </citation>
    <scope>NUCLEOTIDE SEQUENCE [LARGE SCALE GENOMIC DNA]</scope>
    <source>
        <strain evidence="12 13">ArDII</strain>
    </source>
</reference>
<keyword evidence="13" id="KW-1185">Reference proteome</keyword>
<comment type="PTM">
    <text evidence="10">Formation of the three residue Trp-Tyr-Met cross-link is important for the catalase, but not the peroxidase activity of the enzyme.</text>
</comment>
<dbReference type="InterPro" id="IPR002016">
    <property type="entry name" value="Haem_peroxidase"/>
</dbReference>
<evidence type="ECO:0000256" key="4">
    <source>
        <dbReference type="ARBA" id="ARBA00023002"/>
    </source>
</evidence>
<dbReference type="InterPro" id="IPR000763">
    <property type="entry name" value="Catalase_peroxidase"/>
</dbReference>
<dbReference type="GO" id="GO:0005829">
    <property type="term" value="C:cytosol"/>
    <property type="evidence" value="ECO:0007669"/>
    <property type="project" value="TreeGrafter"/>
</dbReference>
<comment type="caution">
    <text evidence="12">The sequence shown here is derived from an EMBL/GenBank/DDBJ whole genome shotgun (WGS) entry which is preliminary data.</text>
</comment>
<proteinExistence type="inferred from homology"/>